<dbReference type="Proteomes" id="UP001497493">
    <property type="component" value="Chromosome"/>
</dbReference>
<accession>A0ABM9NI05</accession>
<organism evidence="1 2">
    <name type="scientific">Candidatus Methylocalor cossyra</name>
    <dbReference type="NCBI Taxonomy" id="3108543"/>
    <lineage>
        <taxon>Bacteria</taxon>
        <taxon>Pseudomonadati</taxon>
        <taxon>Pseudomonadota</taxon>
        <taxon>Gammaproteobacteria</taxon>
        <taxon>Methylococcales</taxon>
        <taxon>Methylococcaceae</taxon>
        <taxon>Candidatus Methylocalor</taxon>
    </lineage>
</organism>
<evidence type="ECO:0000313" key="1">
    <source>
        <dbReference type="EMBL" id="CAL1240221.1"/>
    </source>
</evidence>
<keyword evidence="2" id="KW-1185">Reference proteome</keyword>
<name>A0ABM9NI05_9GAMM</name>
<proteinExistence type="predicted"/>
<gene>
    <name evidence="1" type="ORF">MECH1_V1_1445</name>
</gene>
<reference evidence="1 2" key="1">
    <citation type="submission" date="2024-04" db="EMBL/GenBank/DDBJ databases">
        <authorList>
            <person name="Cremers G."/>
        </authorList>
    </citation>
    <scope>NUCLEOTIDE SEQUENCE [LARGE SCALE GENOMIC DNA]</scope>
    <source>
        <strain evidence="1">MeCH1-AG</strain>
    </source>
</reference>
<sequence>MPIGRATAYDAAKEVSKFFTVEYLPRAKSFPEAVSKSLSIKTYYMGYCSFGTNPARYP</sequence>
<evidence type="ECO:0000313" key="2">
    <source>
        <dbReference type="Proteomes" id="UP001497493"/>
    </source>
</evidence>
<protein>
    <submittedName>
        <fullName evidence="1">Uncharacterized protein</fullName>
    </submittedName>
</protein>
<dbReference type="EMBL" id="OZ026884">
    <property type="protein sequence ID" value="CAL1240221.1"/>
    <property type="molecule type" value="Genomic_DNA"/>
</dbReference>